<gene>
    <name evidence="1" type="ORF">C1SCF055_LOCUS18057</name>
</gene>
<accession>A0A9P1CGT6</accession>
<dbReference type="AlphaFoldDB" id="A0A9P1CGT6"/>
<evidence type="ECO:0000313" key="3">
    <source>
        <dbReference type="EMBL" id="CAL4778438.1"/>
    </source>
</evidence>
<name>A0A9P1CGT6_9DINO</name>
<reference evidence="1" key="1">
    <citation type="submission" date="2022-10" db="EMBL/GenBank/DDBJ databases">
        <authorList>
            <person name="Chen Y."/>
            <person name="Dougan E. K."/>
            <person name="Chan C."/>
            <person name="Rhodes N."/>
            <person name="Thang M."/>
        </authorList>
    </citation>
    <scope>NUCLEOTIDE SEQUENCE</scope>
</reference>
<evidence type="ECO:0000313" key="2">
    <source>
        <dbReference type="EMBL" id="CAL1144501.1"/>
    </source>
</evidence>
<dbReference type="EMBL" id="CAMXCT010001557">
    <property type="protein sequence ID" value="CAI3991126.1"/>
    <property type="molecule type" value="Genomic_DNA"/>
</dbReference>
<reference evidence="2" key="2">
    <citation type="submission" date="2024-04" db="EMBL/GenBank/DDBJ databases">
        <authorList>
            <person name="Chen Y."/>
            <person name="Shah S."/>
            <person name="Dougan E. K."/>
            <person name="Thang M."/>
            <person name="Chan C."/>
        </authorList>
    </citation>
    <scope>NUCLEOTIDE SEQUENCE [LARGE SCALE GENOMIC DNA]</scope>
</reference>
<comment type="caution">
    <text evidence="1">The sequence shown here is derived from an EMBL/GenBank/DDBJ whole genome shotgun (WGS) entry which is preliminary data.</text>
</comment>
<dbReference type="EMBL" id="CAMXCT020001557">
    <property type="protein sequence ID" value="CAL1144501.1"/>
    <property type="molecule type" value="Genomic_DNA"/>
</dbReference>
<evidence type="ECO:0000313" key="1">
    <source>
        <dbReference type="EMBL" id="CAI3991126.1"/>
    </source>
</evidence>
<dbReference type="EMBL" id="CAMXCT030001557">
    <property type="protein sequence ID" value="CAL4778438.1"/>
    <property type="molecule type" value="Genomic_DNA"/>
</dbReference>
<keyword evidence="4" id="KW-1185">Reference proteome</keyword>
<dbReference type="Proteomes" id="UP001152797">
    <property type="component" value="Unassembled WGS sequence"/>
</dbReference>
<evidence type="ECO:0000313" key="4">
    <source>
        <dbReference type="Proteomes" id="UP001152797"/>
    </source>
</evidence>
<sequence length="115" mass="12921">MLGCESQLDSVKSLEWEKLQHPGSRASALLRFRLLTDQGMEFQQLGDGIWGTHKRFFASISFHSKSGQIKDLDGVVEEVFKLLPRSPYGPNEKCTPIKLDPGFCACADQAELRNH</sequence>
<organism evidence="1">
    <name type="scientific">Cladocopium goreaui</name>
    <dbReference type="NCBI Taxonomy" id="2562237"/>
    <lineage>
        <taxon>Eukaryota</taxon>
        <taxon>Sar</taxon>
        <taxon>Alveolata</taxon>
        <taxon>Dinophyceae</taxon>
        <taxon>Suessiales</taxon>
        <taxon>Symbiodiniaceae</taxon>
        <taxon>Cladocopium</taxon>
    </lineage>
</organism>
<proteinExistence type="predicted"/>
<protein>
    <submittedName>
        <fullName evidence="3">E3 ubiquitin-protein ligase HERC1</fullName>
    </submittedName>
</protein>